<gene>
    <name evidence="7" type="ORF">CTI12_AA264180</name>
</gene>
<organism evidence="7 8">
    <name type="scientific">Artemisia annua</name>
    <name type="common">Sweet wormwood</name>
    <dbReference type="NCBI Taxonomy" id="35608"/>
    <lineage>
        <taxon>Eukaryota</taxon>
        <taxon>Viridiplantae</taxon>
        <taxon>Streptophyta</taxon>
        <taxon>Embryophyta</taxon>
        <taxon>Tracheophyta</taxon>
        <taxon>Spermatophyta</taxon>
        <taxon>Magnoliopsida</taxon>
        <taxon>eudicotyledons</taxon>
        <taxon>Gunneridae</taxon>
        <taxon>Pentapetalae</taxon>
        <taxon>asterids</taxon>
        <taxon>campanulids</taxon>
        <taxon>Asterales</taxon>
        <taxon>Asteraceae</taxon>
        <taxon>Asteroideae</taxon>
        <taxon>Anthemideae</taxon>
        <taxon>Artemisiinae</taxon>
        <taxon>Artemisia</taxon>
    </lineage>
</organism>
<dbReference type="AlphaFoldDB" id="A0A2U1NHR1"/>
<dbReference type="Gene3D" id="3.30.70.330">
    <property type="match status" value="1"/>
</dbReference>
<keyword evidence="3" id="KW-0508">mRNA splicing</keyword>
<keyword evidence="4" id="KW-0694">RNA-binding</keyword>
<proteinExistence type="predicted"/>
<evidence type="ECO:0000256" key="1">
    <source>
        <dbReference type="ARBA" id="ARBA00022664"/>
    </source>
</evidence>
<evidence type="ECO:0000256" key="5">
    <source>
        <dbReference type="SAM" id="MobiDB-lite"/>
    </source>
</evidence>
<dbReference type="PANTHER" id="PTHR23147">
    <property type="entry name" value="SERINE/ARGININE RICH SPLICING FACTOR"/>
    <property type="match status" value="1"/>
</dbReference>
<dbReference type="Pfam" id="PF00076">
    <property type="entry name" value="RRM_1"/>
    <property type="match status" value="1"/>
</dbReference>
<dbReference type="EMBL" id="PKPP01002797">
    <property type="protein sequence ID" value="PWA73053.1"/>
    <property type="molecule type" value="Genomic_DNA"/>
</dbReference>
<dbReference type="Proteomes" id="UP000245207">
    <property type="component" value="Unassembled WGS sequence"/>
</dbReference>
<feature type="domain" description="RRM" evidence="6">
    <location>
        <begin position="34"/>
        <end position="111"/>
    </location>
</feature>
<name>A0A2U1NHR1_ARTAN</name>
<dbReference type="InterPro" id="IPR000504">
    <property type="entry name" value="RRM_dom"/>
</dbReference>
<dbReference type="GO" id="GO:0008380">
    <property type="term" value="P:RNA splicing"/>
    <property type="evidence" value="ECO:0007669"/>
    <property type="project" value="UniProtKB-KW"/>
</dbReference>
<comment type="caution">
    <text evidence="7">The sequence shown here is derived from an EMBL/GenBank/DDBJ whole genome shotgun (WGS) entry which is preliminary data.</text>
</comment>
<feature type="region of interest" description="Disordered" evidence="5">
    <location>
        <begin position="419"/>
        <end position="448"/>
    </location>
</feature>
<dbReference type="InterPro" id="IPR012677">
    <property type="entry name" value="Nucleotide-bd_a/b_plait_sf"/>
</dbReference>
<keyword evidence="8" id="KW-1185">Reference proteome</keyword>
<feature type="region of interest" description="Disordered" evidence="5">
    <location>
        <begin position="315"/>
        <end position="343"/>
    </location>
</feature>
<dbReference type="GO" id="GO:0006397">
    <property type="term" value="P:mRNA processing"/>
    <property type="evidence" value="ECO:0007669"/>
    <property type="project" value="UniProtKB-KW"/>
</dbReference>
<dbReference type="PROSITE" id="PS50102">
    <property type="entry name" value="RRM"/>
    <property type="match status" value="1"/>
</dbReference>
<evidence type="ECO:0000256" key="3">
    <source>
        <dbReference type="ARBA" id="ARBA00023187"/>
    </source>
</evidence>
<dbReference type="GO" id="GO:0005681">
    <property type="term" value="C:spliceosomal complex"/>
    <property type="evidence" value="ECO:0007669"/>
    <property type="project" value="UniProtKB-KW"/>
</dbReference>
<dbReference type="InterPro" id="IPR035979">
    <property type="entry name" value="RBD_domain_sf"/>
</dbReference>
<dbReference type="GO" id="GO:0003723">
    <property type="term" value="F:RNA binding"/>
    <property type="evidence" value="ECO:0007669"/>
    <property type="project" value="UniProtKB-UniRule"/>
</dbReference>
<feature type="compositionally biased region" description="Basic and acidic residues" evidence="5">
    <location>
        <begin position="324"/>
        <end position="336"/>
    </location>
</feature>
<evidence type="ECO:0000256" key="2">
    <source>
        <dbReference type="ARBA" id="ARBA00022728"/>
    </source>
</evidence>
<keyword evidence="1" id="KW-0507">mRNA processing</keyword>
<protein>
    <recommendedName>
        <fullName evidence="6">RRM domain-containing protein</fullName>
    </recommendedName>
</protein>
<dbReference type="SMART" id="SM00360">
    <property type="entry name" value="RRM"/>
    <property type="match status" value="1"/>
</dbReference>
<accession>A0A2U1NHR1</accession>
<evidence type="ECO:0000256" key="4">
    <source>
        <dbReference type="PROSITE-ProRule" id="PRU00176"/>
    </source>
</evidence>
<keyword evidence="2" id="KW-0747">Spliceosome</keyword>
<evidence type="ECO:0000313" key="8">
    <source>
        <dbReference type="Proteomes" id="UP000245207"/>
    </source>
</evidence>
<dbReference type="STRING" id="35608.A0A2U1NHR1"/>
<evidence type="ECO:0000313" key="7">
    <source>
        <dbReference type="EMBL" id="PWA73053.1"/>
    </source>
</evidence>
<reference evidence="7 8" key="1">
    <citation type="journal article" date="2018" name="Mol. Plant">
        <title>The genome of Artemisia annua provides insight into the evolution of Asteraceae family and artemisinin biosynthesis.</title>
        <authorList>
            <person name="Shen Q."/>
            <person name="Zhang L."/>
            <person name="Liao Z."/>
            <person name="Wang S."/>
            <person name="Yan T."/>
            <person name="Shi P."/>
            <person name="Liu M."/>
            <person name="Fu X."/>
            <person name="Pan Q."/>
            <person name="Wang Y."/>
            <person name="Lv Z."/>
            <person name="Lu X."/>
            <person name="Zhang F."/>
            <person name="Jiang W."/>
            <person name="Ma Y."/>
            <person name="Chen M."/>
            <person name="Hao X."/>
            <person name="Li L."/>
            <person name="Tang Y."/>
            <person name="Lv G."/>
            <person name="Zhou Y."/>
            <person name="Sun X."/>
            <person name="Brodelius P.E."/>
            <person name="Rose J.K.C."/>
            <person name="Tang K."/>
        </authorList>
    </citation>
    <scope>NUCLEOTIDE SEQUENCE [LARGE SCALE GENOMIC DNA]</scope>
    <source>
        <strain evidence="8">cv. Huhao1</strain>
        <tissue evidence="7">Leaf</tissue>
    </source>
</reference>
<dbReference type="InterPro" id="IPR050907">
    <property type="entry name" value="SRSF"/>
</dbReference>
<feature type="region of interest" description="Disordered" evidence="5">
    <location>
        <begin position="122"/>
        <end position="145"/>
    </location>
</feature>
<dbReference type="SUPFAM" id="SSF54928">
    <property type="entry name" value="RNA-binding domain, RBD"/>
    <property type="match status" value="1"/>
</dbReference>
<sequence>MAGDGWKWVFGKKNKHESKPIDNPFMKDVEKIATSFFVTNFPASLDAKSLWKEFQPFGRIVDAFIANKRSKIGKRFGFVRFLGIRNGEEFVKALSNIWIGSYHVYVSTAKFQRQAATHLYRKKNVGPDPNTHETNLRPNSSNNGPPLFPSKHSYASVAKGEAVSKGSSNNGVHERSKSIHLIDQDLIKVEDTSTVVLVKVKEIDSISNLYAVCRNEGFIDLKLHYIGGLWVWFQFENEKTCEAFKLNDSLKPFWAAIKTVSPSFIVDERLIWIEITGLPLCAWGSNALKKVTIVIHGKTFDVHVKEVGTWSTRILNDSDDSESEDKFGDEESRTSDGEECPNEDIDDYIERIVEENANSNSTKDALHENLEDVCQESDSIGSKPPGFEKVIEEGEIPYVEPVTEEAVECPKEDEVKDVNSDVNIPPGFEPLFRGGKDGSHSSSRSRVSKCSTSFGKHKKLDRKGFSFIDEMNRMIEVGDALGYDVKGCKQSLRKLINGIGVSMVDK</sequence>
<dbReference type="CDD" id="cd00590">
    <property type="entry name" value="RRM_SF"/>
    <property type="match status" value="1"/>
</dbReference>
<evidence type="ECO:0000259" key="6">
    <source>
        <dbReference type="PROSITE" id="PS50102"/>
    </source>
</evidence>